<evidence type="ECO:0000313" key="1">
    <source>
        <dbReference type="EMBL" id="MBE1603775.1"/>
    </source>
</evidence>
<gene>
    <name evidence="1" type="ORF">HEB94_000623</name>
</gene>
<accession>A0A927MUY1</accession>
<sequence length="106" mass="11790">MSDRDEALKAARNTIEATVQVAEIKLPEQDQERAAQLLVDLWAALHMHGIYDDSLRDVVNVSKLAIYAILAARRTEATLAAIVDGPYNPPMTRTTRHLRIPEGATR</sequence>
<name>A0A927MUY1_9ACTN</name>
<reference evidence="1" key="1">
    <citation type="submission" date="2020-10" db="EMBL/GenBank/DDBJ databases">
        <title>Sequencing the genomes of 1000 actinobacteria strains.</title>
        <authorList>
            <person name="Klenk H.-P."/>
        </authorList>
    </citation>
    <scope>NUCLEOTIDE SEQUENCE</scope>
    <source>
        <strain evidence="1">DSM 45354</strain>
    </source>
</reference>
<proteinExistence type="predicted"/>
<dbReference type="EMBL" id="JADBEM010000001">
    <property type="protein sequence ID" value="MBE1603775.1"/>
    <property type="molecule type" value="Genomic_DNA"/>
</dbReference>
<keyword evidence="2" id="KW-1185">Reference proteome</keyword>
<dbReference type="RefSeq" id="WP_192748510.1">
    <property type="nucleotide sequence ID" value="NZ_BAABJL010000266.1"/>
</dbReference>
<dbReference type="AlphaFoldDB" id="A0A927MUY1"/>
<comment type="caution">
    <text evidence="1">The sequence shown here is derived from an EMBL/GenBank/DDBJ whole genome shotgun (WGS) entry which is preliminary data.</text>
</comment>
<dbReference type="Proteomes" id="UP000638648">
    <property type="component" value="Unassembled WGS sequence"/>
</dbReference>
<evidence type="ECO:0000313" key="2">
    <source>
        <dbReference type="Proteomes" id="UP000638648"/>
    </source>
</evidence>
<protein>
    <submittedName>
        <fullName evidence="1">Uncharacterized protein</fullName>
    </submittedName>
</protein>
<organism evidence="1 2">
    <name type="scientific">Actinopolymorpha pittospori</name>
    <dbReference type="NCBI Taxonomy" id="648752"/>
    <lineage>
        <taxon>Bacteria</taxon>
        <taxon>Bacillati</taxon>
        <taxon>Actinomycetota</taxon>
        <taxon>Actinomycetes</taxon>
        <taxon>Propionibacteriales</taxon>
        <taxon>Actinopolymorphaceae</taxon>
        <taxon>Actinopolymorpha</taxon>
    </lineage>
</organism>